<comment type="caution">
    <text evidence="3">The sequence shown here is derived from an EMBL/GenBank/DDBJ whole genome shotgun (WGS) entry which is preliminary data.</text>
</comment>
<dbReference type="Gene3D" id="3.40.50.720">
    <property type="entry name" value="NAD(P)-binding Rossmann-like Domain"/>
    <property type="match status" value="1"/>
</dbReference>
<dbReference type="EMBL" id="JACGCM010000669">
    <property type="protein sequence ID" value="KAF6169290.1"/>
    <property type="molecule type" value="Genomic_DNA"/>
</dbReference>
<comment type="similarity">
    <text evidence="1">Belongs to the NPH3 family.</text>
</comment>
<dbReference type="Proteomes" id="UP000541444">
    <property type="component" value="Unassembled WGS sequence"/>
</dbReference>
<dbReference type="InterPro" id="IPR027356">
    <property type="entry name" value="NPH3_dom"/>
</dbReference>
<evidence type="ECO:0000313" key="3">
    <source>
        <dbReference type="EMBL" id="KAF6169290.1"/>
    </source>
</evidence>
<organism evidence="3 4">
    <name type="scientific">Kingdonia uniflora</name>
    <dbReference type="NCBI Taxonomy" id="39325"/>
    <lineage>
        <taxon>Eukaryota</taxon>
        <taxon>Viridiplantae</taxon>
        <taxon>Streptophyta</taxon>
        <taxon>Embryophyta</taxon>
        <taxon>Tracheophyta</taxon>
        <taxon>Spermatophyta</taxon>
        <taxon>Magnoliopsida</taxon>
        <taxon>Ranunculales</taxon>
        <taxon>Circaeasteraceae</taxon>
        <taxon>Kingdonia</taxon>
    </lineage>
</organism>
<dbReference type="AlphaFoldDB" id="A0A7J7NQG3"/>
<evidence type="ECO:0000256" key="1">
    <source>
        <dbReference type="PROSITE-ProRule" id="PRU00982"/>
    </source>
</evidence>
<dbReference type="PROSITE" id="PS51649">
    <property type="entry name" value="NPH3"/>
    <property type="match status" value="1"/>
</dbReference>
<name>A0A7J7NQG3_9MAGN</name>
<feature type="domain" description="NPH3" evidence="2">
    <location>
        <begin position="1"/>
        <end position="31"/>
    </location>
</feature>
<dbReference type="GO" id="GO:0016567">
    <property type="term" value="P:protein ubiquitination"/>
    <property type="evidence" value="ECO:0007669"/>
    <property type="project" value="UniProtKB-UniPathway"/>
</dbReference>
<dbReference type="PANTHER" id="PTHR48258">
    <property type="entry name" value="DUF4218 DOMAIN-CONTAINING PROTEIN-RELATED"/>
    <property type="match status" value="1"/>
</dbReference>
<keyword evidence="4" id="KW-1185">Reference proteome</keyword>
<sequence length="534" mass="60149">MLSIKACIHAAQNDLLPLRVVVQVLFCEQARAFVSCGQVPDLPNNIKTLLVTHKEVPSKLLLPLSTTTTDNNWSISGTKSPNYKISTLRMKLAEEENDKDDVNDDTASRSFKLKNFCYIPVRPKWMLNKLWSSNKSLGYTLNVTKIKKGLTVAIFGFGAAGFTTAEGASGVSRVIDVDLNPNSCGNQRLPIPYDELELHLTKFGFLKIFTVWNYHGEDATLEGATLVSPSFPPRCEEVPVDSSHEVHNSVLHNLDMNINGVVEDVPNVVPKFVQGVENDASIKFDSNLREVMSELYLGCVDFSVLTFVLELYKLKKEFNESNNIIFRDIVRGPMTLDTRYNKYCANVFLFVTKDYEANKVNQNSGVITNCMTTFRASCKDMFTEDESTTYYRVLRDIIQLEYRERYKPIIFRCDWVKVTQGVKLDKEVNLRLVYVEDEICITSEQHDITNIDIGQQNNEALHESEEHVIITIFANCGVPYGGGDAYSIGAITVMKAYYKQSLNFICALLIVLTTQSTPRKGFSIKGLHSDAILP</sequence>
<protein>
    <recommendedName>
        <fullName evidence="2">NPH3 domain-containing protein</fullName>
    </recommendedName>
</protein>
<proteinExistence type="inferred from homology"/>
<reference evidence="3 4" key="1">
    <citation type="journal article" date="2020" name="IScience">
        <title>Genome Sequencing of the Endangered Kingdonia uniflora (Circaeasteraceae, Ranunculales) Reveals Potential Mechanisms of Evolutionary Specialization.</title>
        <authorList>
            <person name="Sun Y."/>
            <person name="Deng T."/>
            <person name="Zhang A."/>
            <person name="Moore M.J."/>
            <person name="Landis J.B."/>
            <person name="Lin N."/>
            <person name="Zhang H."/>
            <person name="Zhang X."/>
            <person name="Huang J."/>
            <person name="Zhang X."/>
            <person name="Sun H."/>
            <person name="Wang H."/>
        </authorList>
    </citation>
    <scope>NUCLEOTIDE SEQUENCE [LARGE SCALE GENOMIC DNA]</scope>
    <source>
        <strain evidence="3">TB1705</strain>
        <tissue evidence="3">Leaf</tissue>
    </source>
</reference>
<dbReference type="UniPathway" id="UPA00143"/>
<evidence type="ECO:0000259" key="2">
    <source>
        <dbReference type="PROSITE" id="PS51649"/>
    </source>
</evidence>
<accession>A0A7J7NQG3</accession>
<evidence type="ECO:0000313" key="4">
    <source>
        <dbReference type="Proteomes" id="UP000541444"/>
    </source>
</evidence>
<gene>
    <name evidence="3" type="ORF">GIB67_013720</name>
</gene>